<reference evidence="4 5" key="1">
    <citation type="journal article" date="2019" name="Proc. Natl. Acad. Sci. U.S.A.">
        <title>Regulatory changes in pterin and carotenoid genes underlie balanced color polymorphisms in the wall lizard.</title>
        <authorList>
            <person name="Andrade P."/>
            <person name="Pinho C."/>
            <person name="Perez I de Lanuza G."/>
            <person name="Afonso S."/>
            <person name="Brejcha J."/>
            <person name="Rubin C.J."/>
            <person name="Wallerman O."/>
            <person name="Pereira P."/>
            <person name="Sabatino S.J."/>
            <person name="Bellati A."/>
            <person name="Pellitteri-Rosa D."/>
            <person name="Bosakova Z."/>
            <person name="Bunikis I."/>
            <person name="Carretero M.A."/>
            <person name="Feiner N."/>
            <person name="Marsik P."/>
            <person name="Pauperio F."/>
            <person name="Salvi D."/>
            <person name="Soler L."/>
            <person name="While G.M."/>
            <person name="Uller T."/>
            <person name="Font E."/>
            <person name="Andersson L."/>
            <person name="Carneiro M."/>
        </authorList>
    </citation>
    <scope>NUCLEOTIDE SEQUENCE</scope>
</reference>
<feature type="repeat" description="ANK" evidence="3">
    <location>
        <begin position="88"/>
        <end position="124"/>
    </location>
</feature>
<name>A0A670K265_PODMU</name>
<dbReference type="Ensembl" id="ENSPMRT00000030805.1">
    <property type="protein sequence ID" value="ENSPMRP00000029037.1"/>
    <property type="gene ID" value="ENSPMRG00000018772.1"/>
</dbReference>
<dbReference type="Proteomes" id="UP000472272">
    <property type="component" value="Chromosome 1"/>
</dbReference>
<organism evidence="4 5">
    <name type="scientific">Podarcis muralis</name>
    <name type="common">Wall lizard</name>
    <name type="synonym">Lacerta muralis</name>
    <dbReference type="NCBI Taxonomy" id="64176"/>
    <lineage>
        <taxon>Eukaryota</taxon>
        <taxon>Metazoa</taxon>
        <taxon>Chordata</taxon>
        <taxon>Craniata</taxon>
        <taxon>Vertebrata</taxon>
        <taxon>Euteleostomi</taxon>
        <taxon>Lepidosauria</taxon>
        <taxon>Squamata</taxon>
        <taxon>Bifurcata</taxon>
        <taxon>Unidentata</taxon>
        <taxon>Episquamata</taxon>
        <taxon>Laterata</taxon>
        <taxon>Lacertibaenia</taxon>
        <taxon>Lacertidae</taxon>
        <taxon>Podarcis</taxon>
    </lineage>
</organism>
<dbReference type="PROSITE" id="PS50088">
    <property type="entry name" value="ANK_REPEAT"/>
    <property type="match status" value="2"/>
</dbReference>
<sequence>MWTRHLEPVTRHTIESTLITRAAHLAHDIALPYWRWAGRSWRGSGNPRRPSPAARHPSAQTGDAGRLHLARFVLDAVDGTIVDCRADRGRTPLMHAVALKDPAWRVAFARLLLERRAAVDLRDDAGRSALSLACERGYLDVTKLLVQYGADPDAADSRGWNPLMYAAWQGRAPVVEWLLRSFRRLGLCLERADRAGRTALQLAASEGHGRCVRALRASGALILELPEPAAASPGDGSTAPRSLGRRVPDVPAASSVTIWTIASLPAGGFGAPPHIPRLSRFEQHPGSAGVSFYLVETSSNVHCNKVR</sequence>
<proteinExistence type="predicted"/>
<gene>
    <name evidence="4" type="primary">ANKRD63</name>
</gene>
<dbReference type="Gene3D" id="1.25.40.20">
    <property type="entry name" value="Ankyrin repeat-containing domain"/>
    <property type="match status" value="1"/>
</dbReference>
<feature type="repeat" description="ANK" evidence="3">
    <location>
        <begin position="125"/>
        <end position="157"/>
    </location>
</feature>
<keyword evidence="1" id="KW-0677">Repeat</keyword>
<dbReference type="GeneTree" id="ENSGT00940000163025"/>
<dbReference type="PROSITE" id="PS50297">
    <property type="entry name" value="ANK_REP_REGION"/>
    <property type="match status" value="1"/>
</dbReference>
<keyword evidence="5" id="KW-1185">Reference proteome</keyword>
<evidence type="ECO:0000256" key="2">
    <source>
        <dbReference type="ARBA" id="ARBA00023043"/>
    </source>
</evidence>
<evidence type="ECO:0000313" key="4">
    <source>
        <dbReference type="Ensembl" id="ENSPMRP00000029037.1"/>
    </source>
</evidence>
<dbReference type="PANTHER" id="PTHR24201">
    <property type="entry name" value="ANK_REP_REGION DOMAIN-CONTAINING PROTEIN"/>
    <property type="match status" value="1"/>
</dbReference>
<evidence type="ECO:0000256" key="1">
    <source>
        <dbReference type="ARBA" id="ARBA00022737"/>
    </source>
</evidence>
<dbReference type="InterPro" id="IPR050776">
    <property type="entry name" value="Ank_Repeat/CDKN_Inhibitor"/>
</dbReference>
<dbReference type="AlphaFoldDB" id="A0A670K265"/>
<dbReference type="SUPFAM" id="SSF48403">
    <property type="entry name" value="Ankyrin repeat"/>
    <property type="match status" value="1"/>
</dbReference>
<dbReference type="PANTHER" id="PTHR24201:SF15">
    <property type="entry name" value="ANKYRIN REPEAT DOMAIN-CONTAINING PROTEIN 66"/>
    <property type="match status" value="1"/>
</dbReference>
<protein>
    <submittedName>
        <fullName evidence="4">Ankyrin repeat domain 63</fullName>
    </submittedName>
</protein>
<keyword evidence="2 3" id="KW-0040">ANK repeat</keyword>
<dbReference type="InterPro" id="IPR002110">
    <property type="entry name" value="Ankyrin_rpt"/>
</dbReference>
<accession>A0A670K265</accession>
<dbReference type="Pfam" id="PF12796">
    <property type="entry name" value="Ank_2"/>
    <property type="match status" value="1"/>
</dbReference>
<dbReference type="Pfam" id="PF00023">
    <property type="entry name" value="Ank"/>
    <property type="match status" value="1"/>
</dbReference>
<reference evidence="4" key="3">
    <citation type="submission" date="2025-09" db="UniProtKB">
        <authorList>
            <consortium name="Ensembl"/>
        </authorList>
    </citation>
    <scope>IDENTIFICATION</scope>
</reference>
<dbReference type="InterPro" id="IPR036770">
    <property type="entry name" value="Ankyrin_rpt-contain_sf"/>
</dbReference>
<dbReference type="SMART" id="SM00248">
    <property type="entry name" value="ANK"/>
    <property type="match status" value="4"/>
</dbReference>
<reference evidence="4" key="2">
    <citation type="submission" date="2025-08" db="UniProtKB">
        <authorList>
            <consortium name="Ensembl"/>
        </authorList>
    </citation>
    <scope>IDENTIFICATION</scope>
</reference>
<evidence type="ECO:0000256" key="3">
    <source>
        <dbReference type="PROSITE-ProRule" id="PRU00023"/>
    </source>
</evidence>
<evidence type="ECO:0000313" key="5">
    <source>
        <dbReference type="Proteomes" id="UP000472272"/>
    </source>
</evidence>